<protein>
    <recommendedName>
        <fullName evidence="2">Ribulose-1,5-bisphosphate carboxylase small subunit N-terminal domain-containing protein</fullName>
    </recommendedName>
</protein>
<sequence>MAPSAMTSSATSVAPFQGLKSTTGLPVSHRSSTSGFGNVSNGGRIRCISACRCGRLRASRSSRPCPTCRRSPHRGPLEEDRLLHTPEQLRPLPGV</sequence>
<feature type="region of interest" description="Disordered" evidence="1">
    <location>
        <begin position="58"/>
        <end position="95"/>
    </location>
</feature>
<feature type="compositionally biased region" description="Basic and acidic residues" evidence="1">
    <location>
        <begin position="75"/>
        <end position="84"/>
    </location>
</feature>
<accession>A0A8T0UFA7</accession>
<feature type="region of interest" description="Disordered" evidence="1">
    <location>
        <begin position="1"/>
        <end position="36"/>
    </location>
</feature>
<gene>
    <name evidence="3" type="ORF">PVAP13_3NG134100</name>
</gene>
<comment type="caution">
    <text evidence="3">The sequence shown here is derived from an EMBL/GenBank/DDBJ whole genome shotgun (WGS) entry which is preliminary data.</text>
</comment>
<dbReference type="InterPro" id="IPR024680">
    <property type="entry name" value="RuBisCO_ssu_N"/>
</dbReference>
<evidence type="ECO:0000313" key="3">
    <source>
        <dbReference type="EMBL" id="KAG2619746.1"/>
    </source>
</evidence>
<organism evidence="3 4">
    <name type="scientific">Panicum virgatum</name>
    <name type="common">Blackwell switchgrass</name>
    <dbReference type="NCBI Taxonomy" id="38727"/>
    <lineage>
        <taxon>Eukaryota</taxon>
        <taxon>Viridiplantae</taxon>
        <taxon>Streptophyta</taxon>
        <taxon>Embryophyta</taxon>
        <taxon>Tracheophyta</taxon>
        <taxon>Spermatophyta</taxon>
        <taxon>Magnoliopsida</taxon>
        <taxon>Liliopsida</taxon>
        <taxon>Poales</taxon>
        <taxon>Poaceae</taxon>
        <taxon>PACMAD clade</taxon>
        <taxon>Panicoideae</taxon>
        <taxon>Panicodae</taxon>
        <taxon>Paniceae</taxon>
        <taxon>Panicinae</taxon>
        <taxon>Panicum</taxon>
        <taxon>Panicum sect. Hiantes</taxon>
    </lineage>
</organism>
<dbReference type="Pfam" id="PF12338">
    <property type="entry name" value="RbcS"/>
    <property type="match status" value="1"/>
</dbReference>
<keyword evidence="4" id="KW-1185">Reference proteome</keyword>
<dbReference type="PRINTS" id="PR00152">
    <property type="entry name" value="RUBISCOSMALL"/>
</dbReference>
<dbReference type="AlphaFoldDB" id="A0A8T0UFA7"/>
<dbReference type="Proteomes" id="UP000823388">
    <property type="component" value="Chromosome 3N"/>
</dbReference>
<dbReference type="InterPro" id="IPR024681">
    <property type="entry name" value="RuBisCO_ssu"/>
</dbReference>
<feature type="compositionally biased region" description="Polar residues" evidence="1">
    <location>
        <begin position="19"/>
        <end position="36"/>
    </location>
</feature>
<feature type="domain" description="Ribulose-1,5-bisphosphate carboxylase small subunit N-terminal" evidence="2">
    <location>
        <begin position="8"/>
        <end position="31"/>
    </location>
</feature>
<evidence type="ECO:0000256" key="1">
    <source>
        <dbReference type="SAM" id="MobiDB-lite"/>
    </source>
</evidence>
<evidence type="ECO:0000259" key="2">
    <source>
        <dbReference type="Pfam" id="PF12338"/>
    </source>
</evidence>
<feature type="compositionally biased region" description="Low complexity" evidence="1">
    <location>
        <begin position="1"/>
        <end position="15"/>
    </location>
</feature>
<dbReference type="EMBL" id="CM029042">
    <property type="protein sequence ID" value="KAG2619746.1"/>
    <property type="molecule type" value="Genomic_DNA"/>
</dbReference>
<proteinExistence type="predicted"/>
<evidence type="ECO:0000313" key="4">
    <source>
        <dbReference type="Proteomes" id="UP000823388"/>
    </source>
</evidence>
<reference evidence="3" key="1">
    <citation type="submission" date="2020-05" db="EMBL/GenBank/DDBJ databases">
        <title>WGS assembly of Panicum virgatum.</title>
        <authorList>
            <person name="Lovell J.T."/>
            <person name="Jenkins J."/>
            <person name="Shu S."/>
            <person name="Juenger T.E."/>
            <person name="Schmutz J."/>
        </authorList>
    </citation>
    <scope>NUCLEOTIDE SEQUENCE</scope>
    <source>
        <strain evidence="3">AP13</strain>
    </source>
</reference>
<name>A0A8T0UFA7_PANVG</name>